<proteinExistence type="predicted"/>
<feature type="domain" description="Outer membrane protein beta-barrel" evidence="3">
    <location>
        <begin position="6"/>
        <end position="179"/>
    </location>
</feature>
<protein>
    <submittedName>
        <fullName evidence="4">Opacity protein</fullName>
    </submittedName>
</protein>
<evidence type="ECO:0000259" key="3">
    <source>
        <dbReference type="Pfam" id="PF13505"/>
    </source>
</evidence>
<dbReference type="Proteomes" id="UP000236721">
    <property type="component" value="Unassembled WGS sequence"/>
</dbReference>
<keyword evidence="5" id="KW-1185">Reference proteome</keyword>
<evidence type="ECO:0000313" key="5">
    <source>
        <dbReference type="Proteomes" id="UP000236721"/>
    </source>
</evidence>
<dbReference type="InterPro" id="IPR011250">
    <property type="entry name" value="OMP/PagP_B-barrel"/>
</dbReference>
<evidence type="ECO:0000313" key="4">
    <source>
        <dbReference type="EMBL" id="SEF85162.1"/>
    </source>
</evidence>
<keyword evidence="1 2" id="KW-0732">Signal</keyword>
<dbReference type="EMBL" id="FNVG01000004">
    <property type="protein sequence ID" value="SEF85162.1"/>
    <property type="molecule type" value="Genomic_DNA"/>
</dbReference>
<feature type="signal peptide" evidence="2">
    <location>
        <begin position="1"/>
        <end position="19"/>
    </location>
</feature>
<organism evidence="4 5">
    <name type="scientific">Vibrio hangzhouensis</name>
    <dbReference type="NCBI Taxonomy" id="462991"/>
    <lineage>
        <taxon>Bacteria</taxon>
        <taxon>Pseudomonadati</taxon>
        <taxon>Pseudomonadota</taxon>
        <taxon>Gammaproteobacteria</taxon>
        <taxon>Vibrionales</taxon>
        <taxon>Vibrionaceae</taxon>
        <taxon>Vibrio</taxon>
    </lineage>
</organism>
<dbReference type="AlphaFoldDB" id="A0A1H5VCT2"/>
<sequence length="179" mass="19799">MKKLVLAVAISAMSASAFANTEFTGHRVGLGASGLEFSESGYNWDLGTGLKLEYGYDFNHIFGLNVSYAWNQDDVSLPDYIGNVDYRARTFKIDSDIGYAFELENLWLKPYGAIGLAYVNDEVETQNNGTFSGSESTLFLGLGVRAQLNMGLYADLRYDMPSFSGVDADYLSFTLGYRF</sequence>
<dbReference type="RefSeq" id="WP_103879426.1">
    <property type="nucleotide sequence ID" value="NZ_FNVG01000004.1"/>
</dbReference>
<dbReference type="OrthoDB" id="5871808at2"/>
<accession>A0A1H5VCT2</accession>
<dbReference type="InterPro" id="IPR027385">
    <property type="entry name" value="Beta-barrel_OMP"/>
</dbReference>
<dbReference type="Pfam" id="PF13505">
    <property type="entry name" value="OMP_b-brl"/>
    <property type="match status" value="1"/>
</dbReference>
<dbReference type="SUPFAM" id="SSF56925">
    <property type="entry name" value="OMPA-like"/>
    <property type="match status" value="1"/>
</dbReference>
<feature type="chain" id="PRO_5009287101" evidence="2">
    <location>
        <begin position="20"/>
        <end position="179"/>
    </location>
</feature>
<name>A0A1H5VCT2_9VIBR</name>
<reference evidence="5" key="1">
    <citation type="submission" date="2016-10" db="EMBL/GenBank/DDBJ databases">
        <authorList>
            <person name="Varghese N."/>
            <person name="Submissions S."/>
        </authorList>
    </citation>
    <scope>NUCLEOTIDE SEQUENCE [LARGE SCALE GENOMIC DNA]</scope>
    <source>
        <strain evidence="5">CGMCC 1.7062</strain>
    </source>
</reference>
<dbReference type="Gene3D" id="2.40.160.20">
    <property type="match status" value="1"/>
</dbReference>
<evidence type="ECO:0000256" key="2">
    <source>
        <dbReference type="SAM" id="SignalP"/>
    </source>
</evidence>
<gene>
    <name evidence="4" type="ORF">SAMN04488244_104155</name>
</gene>
<evidence type="ECO:0000256" key="1">
    <source>
        <dbReference type="ARBA" id="ARBA00022729"/>
    </source>
</evidence>